<dbReference type="Proteomes" id="UP001205740">
    <property type="component" value="Unassembled WGS sequence"/>
</dbReference>
<reference evidence="2 3" key="1">
    <citation type="submission" date="2022-06" db="EMBL/GenBank/DDBJ databases">
        <title>Genomic Encyclopedia of Archaeal and Bacterial Type Strains, Phase II (KMG-II): from individual species to whole genera.</title>
        <authorList>
            <person name="Goeker M."/>
        </authorList>
    </citation>
    <scope>NUCLEOTIDE SEQUENCE [LARGE SCALE GENOMIC DNA]</scope>
    <source>
        <strain evidence="2 3">DSM 45037</strain>
    </source>
</reference>
<sequence length="160" mass="17476">MTSMQHCLLWSAEDVAIRFLESLAVGDAEIARHLLAPEVRYRFAGVWVGRGRDQVSQVLQRVAGGHGRFDVAIHDVTADNPDTSVRQRAGAVEMVRTLRTDHLRVGLVHLQFAVRGMARIRDGKIAVWEDSVDAGVMASALGRGLLGTVVPGVRPHLPRA</sequence>
<gene>
    <name evidence="2" type="ORF">LX12_001694</name>
</gene>
<dbReference type="InterPro" id="IPR013100">
    <property type="entry name" value="LEH"/>
</dbReference>
<evidence type="ECO:0000313" key="3">
    <source>
        <dbReference type="Proteomes" id="UP001205740"/>
    </source>
</evidence>
<accession>A0ABT1H3U9</accession>
<dbReference type="Pfam" id="PF07858">
    <property type="entry name" value="LEH"/>
    <property type="match status" value="1"/>
</dbReference>
<organism evidence="2 3">
    <name type="scientific">Williamsia serinedens</name>
    <dbReference type="NCBI Taxonomy" id="391736"/>
    <lineage>
        <taxon>Bacteria</taxon>
        <taxon>Bacillati</taxon>
        <taxon>Actinomycetota</taxon>
        <taxon>Actinomycetes</taxon>
        <taxon>Mycobacteriales</taxon>
        <taxon>Nocardiaceae</taxon>
        <taxon>Williamsia</taxon>
    </lineage>
</organism>
<dbReference type="SUPFAM" id="SSF54427">
    <property type="entry name" value="NTF2-like"/>
    <property type="match status" value="1"/>
</dbReference>
<dbReference type="RefSeq" id="WP_253654095.1">
    <property type="nucleotide sequence ID" value="NZ_BAAAOE010000003.1"/>
</dbReference>
<feature type="domain" description="Limonene-1,2-epoxide hydrolase" evidence="1">
    <location>
        <begin position="18"/>
        <end position="141"/>
    </location>
</feature>
<keyword evidence="3" id="KW-1185">Reference proteome</keyword>
<protein>
    <submittedName>
        <fullName evidence="2">Limonene-1,2-epoxide hydrolase</fullName>
    </submittedName>
</protein>
<evidence type="ECO:0000259" key="1">
    <source>
        <dbReference type="Pfam" id="PF07858"/>
    </source>
</evidence>
<dbReference type="EMBL" id="JAMTCG010000003">
    <property type="protein sequence ID" value="MCP2160507.1"/>
    <property type="molecule type" value="Genomic_DNA"/>
</dbReference>
<proteinExistence type="predicted"/>
<dbReference type="InterPro" id="IPR032710">
    <property type="entry name" value="NTF2-like_dom_sf"/>
</dbReference>
<name>A0ABT1H3U9_9NOCA</name>
<evidence type="ECO:0000313" key="2">
    <source>
        <dbReference type="EMBL" id="MCP2160507.1"/>
    </source>
</evidence>
<comment type="caution">
    <text evidence="2">The sequence shown here is derived from an EMBL/GenBank/DDBJ whole genome shotgun (WGS) entry which is preliminary data.</text>
</comment>
<dbReference type="GO" id="GO:0016787">
    <property type="term" value="F:hydrolase activity"/>
    <property type="evidence" value="ECO:0007669"/>
    <property type="project" value="UniProtKB-KW"/>
</dbReference>
<dbReference type="Gene3D" id="3.10.450.50">
    <property type="match status" value="1"/>
</dbReference>
<keyword evidence="2" id="KW-0378">Hydrolase</keyword>